<dbReference type="AlphaFoldDB" id="A0A437GVX5"/>
<keyword evidence="6" id="KW-1185">Reference proteome</keyword>
<dbReference type="CDD" id="cd00130">
    <property type="entry name" value="PAS"/>
    <property type="match status" value="3"/>
</dbReference>
<feature type="domain" description="PAS" evidence="1">
    <location>
        <begin position="78"/>
        <end position="124"/>
    </location>
</feature>
<dbReference type="Gene3D" id="3.30.450.20">
    <property type="entry name" value="PAS domain"/>
    <property type="match status" value="4"/>
</dbReference>
<dbReference type="SMART" id="SM00267">
    <property type="entry name" value="GGDEF"/>
    <property type="match status" value="1"/>
</dbReference>
<dbReference type="PROSITE" id="PS50112">
    <property type="entry name" value="PAS"/>
    <property type="match status" value="2"/>
</dbReference>
<dbReference type="FunFam" id="3.30.450.20:FF:000099">
    <property type="entry name" value="Sensory box sensor histidine kinase"/>
    <property type="match status" value="1"/>
</dbReference>
<dbReference type="OrthoDB" id="9814202at2"/>
<evidence type="ECO:0000259" key="3">
    <source>
        <dbReference type="PROSITE" id="PS50883"/>
    </source>
</evidence>
<dbReference type="CDD" id="cd01949">
    <property type="entry name" value="GGDEF"/>
    <property type="match status" value="1"/>
</dbReference>
<feature type="domain" description="GGDEF" evidence="4">
    <location>
        <begin position="586"/>
        <end position="719"/>
    </location>
</feature>
<dbReference type="InterPro" id="IPR000160">
    <property type="entry name" value="GGDEF_dom"/>
</dbReference>
<name>A0A437GVX5_9SPHN</name>
<dbReference type="InterPro" id="IPR001633">
    <property type="entry name" value="EAL_dom"/>
</dbReference>
<feature type="domain" description="PAC" evidence="2">
    <location>
        <begin position="495"/>
        <end position="554"/>
    </location>
</feature>
<accession>A0A437GVX5</accession>
<dbReference type="InterPro" id="IPR035919">
    <property type="entry name" value="EAL_sf"/>
</dbReference>
<organism evidence="5 6">
    <name type="scientific">Croceicoccus ponticola</name>
    <dbReference type="NCBI Taxonomy" id="2217664"/>
    <lineage>
        <taxon>Bacteria</taxon>
        <taxon>Pseudomonadati</taxon>
        <taxon>Pseudomonadota</taxon>
        <taxon>Alphaproteobacteria</taxon>
        <taxon>Sphingomonadales</taxon>
        <taxon>Erythrobacteraceae</taxon>
        <taxon>Croceicoccus</taxon>
    </lineage>
</organism>
<dbReference type="EMBL" id="RXOL01000005">
    <property type="protein sequence ID" value="RVQ66043.1"/>
    <property type="molecule type" value="Genomic_DNA"/>
</dbReference>
<dbReference type="SUPFAM" id="SSF55785">
    <property type="entry name" value="PYP-like sensor domain (PAS domain)"/>
    <property type="match status" value="4"/>
</dbReference>
<dbReference type="CDD" id="cd01948">
    <property type="entry name" value="EAL"/>
    <property type="match status" value="1"/>
</dbReference>
<dbReference type="Gene3D" id="3.20.20.450">
    <property type="entry name" value="EAL domain"/>
    <property type="match status" value="1"/>
</dbReference>
<dbReference type="PROSITE" id="PS50883">
    <property type="entry name" value="EAL"/>
    <property type="match status" value="1"/>
</dbReference>
<dbReference type="PROSITE" id="PS50887">
    <property type="entry name" value="GGDEF"/>
    <property type="match status" value="1"/>
</dbReference>
<dbReference type="Pfam" id="PF08447">
    <property type="entry name" value="PAS_3"/>
    <property type="match status" value="2"/>
</dbReference>
<reference evidence="5 6" key="1">
    <citation type="submission" date="2018-12" db="EMBL/GenBank/DDBJ databases">
        <title>Croceicoccus ponticola sp. nov., a lipolytic bacterium isolated from seawater.</title>
        <authorList>
            <person name="Yoon J.-H."/>
        </authorList>
    </citation>
    <scope>NUCLEOTIDE SEQUENCE [LARGE SCALE GENOMIC DNA]</scope>
    <source>
        <strain evidence="5 6">GM-16</strain>
    </source>
</reference>
<dbReference type="Proteomes" id="UP000283003">
    <property type="component" value="Unassembled WGS sequence"/>
</dbReference>
<dbReference type="PROSITE" id="PS50113">
    <property type="entry name" value="PAC"/>
    <property type="match status" value="3"/>
</dbReference>
<dbReference type="Pfam" id="PF00563">
    <property type="entry name" value="EAL"/>
    <property type="match status" value="1"/>
</dbReference>
<dbReference type="PANTHER" id="PTHR44757">
    <property type="entry name" value="DIGUANYLATE CYCLASE DGCP"/>
    <property type="match status" value="1"/>
</dbReference>
<dbReference type="SMART" id="SM00086">
    <property type="entry name" value="PAC"/>
    <property type="match status" value="3"/>
</dbReference>
<dbReference type="InterPro" id="IPR013656">
    <property type="entry name" value="PAS_4"/>
</dbReference>
<proteinExistence type="predicted"/>
<dbReference type="InterPro" id="IPR035965">
    <property type="entry name" value="PAS-like_dom_sf"/>
</dbReference>
<feature type="domain" description="EAL" evidence="3">
    <location>
        <begin position="725"/>
        <end position="983"/>
    </location>
</feature>
<dbReference type="SMART" id="SM00052">
    <property type="entry name" value="EAL"/>
    <property type="match status" value="1"/>
</dbReference>
<dbReference type="InterPro" id="IPR000700">
    <property type="entry name" value="PAS-assoc_C"/>
</dbReference>
<dbReference type="InterPro" id="IPR052155">
    <property type="entry name" value="Biofilm_reg_signaling"/>
</dbReference>
<feature type="domain" description="PAS" evidence="1">
    <location>
        <begin position="303"/>
        <end position="373"/>
    </location>
</feature>
<dbReference type="PANTHER" id="PTHR44757:SF2">
    <property type="entry name" value="BIOFILM ARCHITECTURE MAINTENANCE PROTEIN MBAA"/>
    <property type="match status" value="1"/>
</dbReference>
<feature type="domain" description="PAC" evidence="2">
    <location>
        <begin position="376"/>
        <end position="428"/>
    </location>
</feature>
<dbReference type="InterPro" id="IPR001610">
    <property type="entry name" value="PAC"/>
</dbReference>
<comment type="caution">
    <text evidence="5">The sequence shown here is derived from an EMBL/GenBank/DDBJ whole genome shotgun (WGS) entry which is preliminary data.</text>
</comment>
<protein>
    <submittedName>
        <fullName evidence="5">EAL domain-containing protein</fullName>
    </submittedName>
</protein>
<dbReference type="GO" id="GO:0003824">
    <property type="term" value="F:catalytic activity"/>
    <property type="evidence" value="ECO:0007669"/>
    <property type="project" value="UniProtKB-ARBA"/>
</dbReference>
<evidence type="ECO:0000313" key="5">
    <source>
        <dbReference type="EMBL" id="RVQ66043.1"/>
    </source>
</evidence>
<sequence length="988" mass="110812">MISEACGYDAADGGKRDLSGGAGKMNICSRGLAPGQAGFGGARSTTRPIAGGQMEFPGLLDVLSCTFYRCEVPPPWQMTFVSQDVEKLTGYPVREFREMGWAKIMHPNDLRHVHAAVDEAVKNRGSFGIAYRVIHRSGAIRHVREQGHAIYGPEGEARFLEGMITDITEEQDLRQTSADALQNASLNADRLIQVLEATSDCVFSLDRDWQFTYLNKRAETEIGTNGTLYGRHILEAFPQLEQTPFWPAYQEAMRGGKPGDVEGFLPGLNQWYEVHVVPIDDGITVFFRNIDERKASEEAARNREEKLKRTLAYVPQMIWATRSDGFHDYYSPLWYEFTGVPDGSTKGDGWSNMFHPEDRERAWSVWRHSLQTGKPYEIEYRLRHHSGEYRWVLGRANPERNERGEILRWYGTCTDIHERVNAQQAWDEARTLQESLLDASADCIKLIRPDGTIGFMNDPGIRSMELKSPEMVQGRHWASLWPSESQSLVHEALEVALSGRVARFSGFCPTASGKPKWWDVVVSPVRNGRGEIDRLLSISRDITEQRETARELKRASEEDPLTNLPNRRAFASRLRAATIRTMQSGGQVAVLLIDLDHFKHINDTHGHPAGDEVLAVIAQRLRGAIRSSDFVARLGGDEFAIILEDQRDKIDPRQIGDEIVNRLRRPIRFEGQSVSAGASIGGAIFPDNAKNANELLKNADVALYALKEGGRGGTLMFQSGMLEHAKVVASQLSMARAELTEISIEPHYQPKVDLKSGRIAGLEALLRWRHGTRGLQLPDTISEAFKNYELAAKIGEIMQSKVFRDARGWLDREMPVGFIAVNAAPAEFLRDDFAEKFLERMRQNSIPPSLIEVEVTEHVFLQRGADYVGRALRLLSKAGVRIALDDFGTGHSSLSHLRDYPVDVLKIDRSFVDRMPTDDEVRAIVSAVIRLAKSLKIDVVAEGIETELQRQLLLDEGCRLGQGFYFGRAIQPADVPQLLKEDGSMILT</sequence>
<evidence type="ECO:0000313" key="6">
    <source>
        <dbReference type="Proteomes" id="UP000283003"/>
    </source>
</evidence>
<gene>
    <name evidence="5" type="ORF">EKN06_11955</name>
</gene>
<feature type="domain" description="PAC" evidence="2">
    <location>
        <begin position="127"/>
        <end position="179"/>
    </location>
</feature>
<evidence type="ECO:0000259" key="1">
    <source>
        <dbReference type="PROSITE" id="PS50112"/>
    </source>
</evidence>
<dbReference type="FunFam" id="3.30.70.270:FF:000001">
    <property type="entry name" value="Diguanylate cyclase domain protein"/>
    <property type="match status" value="1"/>
</dbReference>
<dbReference type="InterPro" id="IPR000014">
    <property type="entry name" value="PAS"/>
</dbReference>
<dbReference type="NCBIfam" id="TIGR00229">
    <property type="entry name" value="sensory_box"/>
    <property type="match status" value="3"/>
</dbReference>
<dbReference type="InterPro" id="IPR013655">
    <property type="entry name" value="PAS_fold_3"/>
</dbReference>
<dbReference type="Gene3D" id="3.30.70.270">
    <property type="match status" value="1"/>
</dbReference>
<dbReference type="Pfam" id="PF08448">
    <property type="entry name" value="PAS_4"/>
    <property type="match status" value="2"/>
</dbReference>
<dbReference type="SUPFAM" id="SSF55073">
    <property type="entry name" value="Nucleotide cyclase"/>
    <property type="match status" value="1"/>
</dbReference>
<dbReference type="Pfam" id="PF00990">
    <property type="entry name" value="GGDEF"/>
    <property type="match status" value="1"/>
</dbReference>
<dbReference type="InterPro" id="IPR043128">
    <property type="entry name" value="Rev_trsase/Diguanyl_cyclase"/>
</dbReference>
<dbReference type="SUPFAM" id="SSF141868">
    <property type="entry name" value="EAL domain-like"/>
    <property type="match status" value="1"/>
</dbReference>
<evidence type="ECO:0000259" key="4">
    <source>
        <dbReference type="PROSITE" id="PS50887"/>
    </source>
</evidence>
<dbReference type="InterPro" id="IPR029787">
    <property type="entry name" value="Nucleotide_cyclase"/>
</dbReference>
<dbReference type="SMART" id="SM00091">
    <property type="entry name" value="PAS"/>
    <property type="match status" value="4"/>
</dbReference>
<dbReference type="NCBIfam" id="TIGR00254">
    <property type="entry name" value="GGDEF"/>
    <property type="match status" value="1"/>
</dbReference>
<evidence type="ECO:0000259" key="2">
    <source>
        <dbReference type="PROSITE" id="PS50113"/>
    </source>
</evidence>